<evidence type="ECO:0000256" key="3">
    <source>
        <dbReference type="ARBA" id="ARBA00022679"/>
    </source>
</evidence>
<dbReference type="Gene3D" id="3.40.50.150">
    <property type="entry name" value="Vaccinia Virus protein VP39"/>
    <property type="match status" value="1"/>
</dbReference>
<keyword evidence="5" id="KW-0680">Restriction system</keyword>
<dbReference type="Pfam" id="PF01555">
    <property type="entry name" value="N6_N4_Mtase"/>
    <property type="match status" value="1"/>
</dbReference>
<dbReference type="PROSITE" id="PS00092">
    <property type="entry name" value="N6_MTASE"/>
    <property type="match status" value="1"/>
</dbReference>
<proteinExistence type="inferred from homology"/>
<sequence length="398" mass="45755">MIKIHDYSQLEYIKEKSHGEEETGNMIIEGDNCSVLDIIKDRFSNQVKCIYIDPPYNNGEKYTHYNDDMKHETWLEEITKTLEKLKSFLSDEGSIWISIDDSEVHYLKVAADKVFGRKNFITTIIWQQRITRENRKVFSNNHEYILVYAKNPIKFKHSRNLLPPNLEMLSRYKNQDNDPRGSWQSVSAHVQAGHAVKSQFYEIVAPNGKKHSPPNGRCWVYNKERMEQEILSNNIWFGKDGNGVPRIKKFLSSSIGITPETLWLGSEVGTNEMAKKHLLRLFPGCPVFDTPKPESLIRRILEIATNENDLVLDAYLGSGTTATVAHKMKRKYIGIEVGKHIQELVVPRLRNVIEGEDGGISKEISWQGGGGYSYFINSRNASVLNIELIKEYKLKYSI</sequence>
<keyword evidence="3" id="KW-0808">Transferase</keyword>
<evidence type="ECO:0000256" key="2">
    <source>
        <dbReference type="ARBA" id="ARBA00022603"/>
    </source>
</evidence>
<organism evidence="8 9">
    <name type="scientific">Paenibacillus zeirhizosphaerae</name>
    <dbReference type="NCBI Taxonomy" id="2987519"/>
    <lineage>
        <taxon>Bacteria</taxon>
        <taxon>Bacillati</taxon>
        <taxon>Bacillota</taxon>
        <taxon>Bacilli</taxon>
        <taxon>Bacillales</taxon>
        <taxon>Paenibacillaceae</taxon>
        <taxon>Paenibacillus</taxon>
    </lineage>
</organism>
<evidence type="ECO:0000259" key="7">
    <source>
        <dbReference type="Pfam" id="PF01555"/>
    </source>
</evidence>
<dbReference type="PRINTS" id="PR00508">
    <property type="entry name" value="S21N4MTFRASE"/>
</dbReference>
<evidence type="ECO:0000256" key="5">
    <source>
        <dbReference type="ARBA" id="ARBA00022747"/>
    </source>
</evidence>
<protein>
    <recommendedName>
        <fullName evidence="6">Methyltransferase</fullName>
        <ecNumber evidence="6">2.1.1.-</ecNumber>
    </recommendedName>
</protein>
<accession>A0ABT9FNX2</accession>
<evidence type="ECO:0000256" key="6">
    <source>
        <dbReference type="RuleBase" id="RU362026"/>
    </source>
</evidence>
<keyword evidence="9" id="KW-1185">Reference proteome</keyword>
<evidence type="ECO:0000256" key="4">
    <source>
        <dbReference type="ARBA" id="ARBA00022691"/>
    </source>
</evidence>
<dbReference type="EC" id="2.1.1.-" evidence="6"/>
<comment type="caution">
    <text evidence="8">The sequence shown here is derived from an EMBL/GenBank/DDBJ whole genome shotgun (WGS) entry which is preliminary data.</text>
</comment>
<keyword evidence="4" id="KW-0949">S-adenosyl-L-methionine</keyword>
<dbReference type="InterPro" id="IPR002052">
    <property type="entry name" value="DNA_methylase_N6_adenine_CS"/>
</dbReference>
<comment type="similarity">
    <text evidence="1 6">Belongs to the N(4)/N(6)-methyltransferase family.</text>
</comment>
<evidence type="ECO:0000256" key="1">
    <source>
        <dbReference type="ARBA" id="ARBA00006594"/>
    </source>
</evidence>
<dbReference type="InterPro" id="IPR002295">
    <property type="entry name" value="N4/N6-MTase_EcoPI_Mod-like"/>
</dbReference>
<dbReference type="RefSeq" id="WP_305754025.1">
    <property type="nucleotide sequence ID" value="NZ_JAPCKK010000011.1"/>
</dbReference>
<dbReference type="InterPro" id="IPR029063">
    <property type="entry name" value="SAM-dependent_MTases_sf"/>
</dbReference>
<dbReference type="SUPFAM" id="SSF53335">
    <property type="entry name" value="S-adenosyl-L-methionine-dependent methyltransferases"/>
    <property type="match status" value="1"/>
</dbReference>
<name>A0ABT9FNX2_9BACL</name>
<evidence type="ECO:0000313" key="9">
    <source>
        <dbReference type="Proteomes" id="UP001241848"/>
    </source>
</evidence>
<dbReference type="Proteomes" id="UP001241848">
    <property type="component" value="Unassembled WGS sequence"/>
</dbReference>
<dbReference type="InterPro" id="IPR002941">
    <property type="entry name" value="DNA_methylase_N4/N6"/>
</dbReference>
<dbReference type="InterPro" id="IPR001091">
    <property type="entry name" value="RM_Methyltransferase"/>
</dbReference>
<feature type="domain" description="DNA methylase N-4/N-6" evidence="7">
    <location>
        <begin position="47"/>
        <end position="344"/>
    </location>
</feature>
<gene>
    <name evidence="8" type="ORF">OIN60_06490</name>
</gene>
<reference evidence="8 9" key="1">
    <citation type="submission" date="2022-10" db="EMBL/GenBank/DDBJ databases">
        <title>Paenibacillus description and whole genome data of maize root bacterial community.</title>
        <authorList>
            <person name="Marton D."/>
            <person name="Farkas M."/>
            <person name="Cserhati M."/>
        </authorList>
    </citation>
    <scope>NUCLEOTIDE SEQUENCE [LARGE SCALE GENOMIC DNA]</scope>
    <source>
        <strain evidence="8 9">P96</strain>
    </source>
</reference>
<keyword evidence="2" id="KW-0489">Methyltransferase</keyword>
<dbReference type="EMBL" id="JAPCKK010000011">
    <property type="protein sequence ID" value="MDP4096415.1"/>
    <property type="molecule type" value="Genomic_DNA"/>
</dbReference>
<dbReference type="PIRSF" id="PIRSF015855">
    <property type="entry name" value="TypeIII_Mtase_mKpnI"/>
    <property type="match status" value="1"/>
</dbReference>
<evidence type="ECO:0000313" key="8">
    <source>
        <dbReference type="EMBL" id="MDP4096415.1"/>
    </source>
</evidence>